<protein>
    <submittedName>
        <fullName evidence="1">Uncharacterized protein</fullName>
    </submittedName>
</protein>
<gene>
    <name evidence="1" type="ORF">PILCRDRAFT_548097</name>
</gene>
<name>A0A0C3F5D3_PILCF</name>
<dbReference type="AlphaFoldDB" id="A0A0C3F5D3"/>
<reference evidence="2" key="2">
    <citation type="submission" date="2015-01" db="EMBL/GenBank/DDBJ databases">
        <title>Evolutionary Origins and Diversification of the Mycorrhizal Mutualists.</title>
        <authorList>
            <consortium name="DOE Joint Genome Institute"/>
            <consortium name="Mycorrhizal Genomics Consortium"/>
            <person name="Kohler A."/>
            <person name="Kuo A."/>
            <person name="Nagy L.G."/>
            <person name="Floudas D."/>
            <person name="Copeland A."/>
            <person name="Barry K.W."/>
            <person name="Cichocki N."/>
            <person name="Veneault-Fourrey C."/>
            <person name="LaButti K."/>
            <person name="Lindquist E.A."/>
            <person name="Lipzen A."/>
            <person name="Lundell T."/>
            <person name="Morin E."/>
            <person name="Murat C."/>
            <person name="Riley R."/>
            <person name="Ohm R."/>
            <person name="Sun H."/>
            <person name="Tunlid A."/>
            <person name="Henrissat B."/>
            <person name="Grigoriev I.V."/>
            <person name="Hibbett D.S."/>
            <person name="Martin F."/>
        </authorList>
    </citation>
    <scope>NUCLEOTIDE SEQUENCE [LARGE SCALE GENOMIC DNA]</scope>
    <source>
        <strain evidence="2">F 1598</strain>
    </source>
</reference>
<evidence type="ECO:0000313" key="1">
    <source>
        <dbReference type="EMBL" id="KIM79910.1"/>
    </source>
</evidence>
<accession>A0A0C3F5D3</accession>
<dbReference type="EMBL" id="KN833007">
    <property type="protein sequence ID" value="KIM79910.1"/>
    <property type="molecule type" value="Genomic_DNA"/>
</dbReference>
<sequence length="117" mass="12556">MFIDDPKPIPHLSTMPIFDGAILAGSILNTNYLNLIGGRAADRIDHAIHIITNMSQFEGWRKVEDGAVDAAVTTWTNRSIILGKAQPTQFYLENPAMVFSGIVACATGGVISSGVQL</sequence>
<dbReference type="OrthoDB" id="342264at2759"/>
<dbReference type="InParanoid" id="A0A0C3F5D3"/>
<proteinExistence type="predicted"/>
<dbReference type="Proteomes" id="UP000054166">
    <property type="component" value="Unassembled WGS sequence"/>
</dbReference>
<dbReference type="HOGENOM" id="CLU_2085678_0_0_1"/>
<organism evidence="1 2">
    <name type="scientific">Piloderma croceum (strain F 1598)</name>
    <dbReference type="NCBI Taxonomy" id="765440"/>
    <lineage>
        <taxon>Eukaryota</taxon>
        <taxon>Fungi</taxon>
        <taxon>Dikarya</taxon>
        <taxon>Basidiomycota</taxon>
        <taxon>Agaricomycotina</taxon>
        <taxon>Agaricomycetes</taxon>
        <taxon>Agaricomycetidae</taxon>
        <taxon>Atheliales</taxon>
        <taxon>Atheliaceae</taxon>
        <taxon>Piloderma</taxon>
    </lineage>
</organism>
<reference evidence="1 2" key="1">
    <citation type="submission" date="2014-04" db="EMBL/GenBank/DDBJ databases">
        <authorList>
            <consortium name="DOE Joint Genome Institute"/>
            <person name="Kuo A."/>
            <person name="Tarkka M."/>
            <person name="Buscot F."/>
            <person name="Kohler A."/>
            <person name="Nagy L.G."/>
            <person name="Floudas D."/>
            <person name="Copeland A."/>
            <person name="Barry K.W."/>
            <person name="Cichocki N."/>
            <person name="Veneault-Fourrey C."/>
            <person name="LaButti K."/>
            <person name="Lindquist E.A."/>
            <person name="Lipzen A."/>
            <person name="Lundell T."/>
            <person name="Morin E."/>
            <person name="Murat C."/>
            <person name="Sun H."/>
            <person name="Tunlid A."/>
            <person name="Henrissat B."/>
            <person name="Grigoriev I.V."/>
            <person name="Hibbett D.S."/>
            <person name="Martin F."/>
            <person name="Nordberg H.P."/>
            <person name="Cantor M.N."/>
            <person name="Hua S.X."/>
        </authorList>
    </citation>
    <scope>NUCLEOTIDE SEQUENCE [LARGE SCALE GENOMIC DNA]</scope>
    <source>
        <strain evidence="1 2">F 1598</strain>
    </source>
</reference>
<dbReference type="STRING" id="765440.A0A0C3F5D3"/>
<keyword evidence="2" id="KW-1185">Reference proteome</keyword>
<evidence type="ECO:0000313" key="2">
    <source>
        <dbReference type="Proteomes" id="UP000054166"/>
    </source>
</evidence>